<keyword evidence="1 5" id="KW-0489">Methyltransferase</keyword>
<dbReference type="PANTHER" id="PTHR43712">
    <property type="entry name" value="PUTATIVE (AFU_ORTHOLOGUE AFUA_4G14580)-RELATED"/>
    <property type="match status" value="1"/>
</dbReference>
<evidence type="ECO:0000313" key="6">
    <source>
        <dbReference type="Proteomes" id="UP001519325"/>
    </source>
</evidence>
<dbReference type="PIRSF" id="PIRSF005739">
    <property type="entry name" value="O-mtase"/>
    <property type="match status" value="1"/>
</dbReference>
<dbReference type="EMBL" id="JAGGMR010000001">
    <property type="protein sequence ID" value="MBP2191532.1"/>
    <property type="molecule type" value="Genomic_DNA"/>
</dbReference>
<dbReference type="Pfam" id="PF00891">
    <property type="entry name" value="Methyltransf_2"/>
    <property type="match status" value="1"/>
</dbReference>
<dbReference type="PANTHER" id="PTHR43712:SF2">
    <property type="entry name" value="O-METHYLTRANSFERASE CICE"/>
    <property type="match status" value="1"/>
</dbReference>
<dbReference type="InterPro" id="IPR016461">
    <property type="entry name" value="COMT-like"/>
</dbReference>
<evidence type="ECO:0000256" key="3">
    <source>
        <dbReference type="ARBA" id="ARBA00022691"/>
    </source>
</evidence>
<dbReference type="CDD" id="cd02440">
    <property type="entry name" value="AdoMet_MTases"/>
    <property type="match status" value="1"/>
</dbReference>
<feature type="domain" description="O-methyltransferase C-terminal" evidence="4">
    <location>
        <begin position="108"/>
        <end position="319"/>
    </location>
</feature>
<dbReference type="SUPFAM" id="SSF53335">
    <property type="entry name" value="S-adenosyl-L-methionine-dependent methyltransferases"/>
    <property type="match status" value="1"/>
</dbReference>
<proteinExistence type="predicted"/>
<dbReference type="SUPFAM" id="SSF46785">
    <property type="entry name" value="Winged helix' DNA-binding domain"/>
    <property type="match status" value="1"/>
</dbReference>
<dbReference type="GO" id="GO:0032259">
    <property type="term" value="P:methylation"/>
    <property type="evidence" value="ECO:0007669"/>
    <property type="project" value="UniProtKB-KW"/>
</dbReference>
<dbReference type="Gene3D" id="1.10.10.10">
    <property type="entry name" value="Winged helix-like DNA-binding domain superfamily/Winged helix DNA-binding domain"/>
    <property type="match status" value="1"/>
</dbReference>
<evidence type="ECO:0000259" key="4">
    <source>
        <dbReference type="Pfam" id="PF00891"/>
    </source>
</evidence>
<reference evidence="5 6" key="1">
    <citation type="submission" date="2021-03" db="EMBL/GenBank/DDBJ databases">
        <title>Sequencing the genomes of 1000 actinobacteria strains.</title>
        <authorList>
            <person name="Klenk H.-P."/>
        </authorList>
    </citation>
    <scope>NUCLEOTIDE SEQUENCE [LARGE SCALE GENOMIC DNA]</scope>
    <source>
        <strain evidence="5 6">DSM 45516</strain>
    </source>
</reference>
<evidence type="ECO:0000256" key="1">
    <source>
        <dbReference type="ARBA" id="ARBA00022603"/>
    </source>
</evidence>
<dbReference type="GO" id="GO:0008168">
    <property type="term" value="F:methyltransferase activity"/>
    <property type="evidence" value="ECO:0007669"/>
    <property type="project" value="UniProtKB-KW"/>
</dbReference>
<name>A0ABS4QIK1_9NOCA</name>
<gene>
    <name evidence="5" type="ORF">BJ987_004433</name>
</gene>
<accession>A0ABS4QIK1</accession>
<keyword evidence="6" id="KW-1185">Reference proteome</keyword>
<sequence length="338" mass="36604">MTDTNDALAVRFLLYGRLISEAVCTFANLGLPDMIDEKGCDVELLAERAELDSERLLDLLRLLEVCELVRLAQGRVWRTERGGYLCADRPGSVLPTARLVRASVGRAWDGLETTLRTGQPAFDTVYGRSFFAELDHNPDLRAIFDESQAHGLRSELDAIGDLIAAGGTARVLDIGGGDGYLLTRLLTRFSALTGVLVDRETVLERGRARLAAQRLTARCSCVAADFFAPLELGVTAGDVLIMRHILHDWDDSAAVAILANCRAAMPAGTRLLVVEHFSAANTERRDPMAAVMSLYMATVTSGRERTLAEYEKLHSVAGLAVSGVTLSGGACLIESRPE</sequence>
<dbReference type="InterPro" id="IPR036388">
    <property type="entry name" value="WH-like_DNA-bd_sf"/>
</dbReference>
<organism evidence="5 6">
    <name type="scientific">Nocardia goodfellowii</name>
    <dbReference type="NCBI Taxonomy" id="882446"/>
    <lineage>
        <taxon>Bacteria</taxon>
        <taxon>Bacillati</taxon>
        <taxon>Actinomycetota</taxon>
        <taxon>Actinomycetes</taxon>
        <taxon>Mycobacteriales</taxon>
        <taxon>Nocardiaceae</taxon>
        <taxon>Nocardia</taxon>
    </lineage>
</organism>
<keyword evidence="3" id="KW-0949">S-adenosyl-L-methionine</keyword>
<dbReference type="InterPro" id="IPR001077">
    <property type="entry name" value="COMT_C"/>
</dbReference>
<dbReference type="Gene3D" id="3.40.50.150">
    <property type="entry name" value="Vaccinia Virus protein VP39"/>
    <property type="match status" value="1"/>
</dbReference>
<dbReference type="Proteomes" id="UP001519325">
    <property type="component" value="Unassembled WGS sequence"/>
</dbReference>
<evidence type="ECO:0000256" key="2">
    <source>
        <dbReference type="ARBA" id="ARBA00022679"/>
    </source>
</evidence>
<dbReference type="InterPro" id="IPR029063">
    <property type="entry name" value="SAM-dependent_MTases_sf"/>
</dbReference>
<dbReference type="RefSeq" id="WP_209893276.1">
    <property type="nucleotide sequence ID" value="NZ_JAGGMR010000001.1"/>
</dbReference>
<keyword evidence="2" id="KW-0808">Transferase</keyword>
<evidence type="ECO:0000313" key="5">
    <source>
        <dbReference type="EMBL" id="MBP2191532.1"/>
    </source>
</evidence>
<protein>
    <submittedName>
        <fullName evidence="5">SAM-dependent methyltransferase</fullName>
    </submittedName>
</protein>
<dbReference type="Gene3D" id="1.10.287.1350">
    <property type="match status" value="1"/>
</dbReference>
<dbReference type="InterPro" id="IPR036390">
    <property type="entry name" value="WH_DNA-bd_sf"/>
</dbReference>
<comment type="caution">
    <text evidence="5">The sequence shown here is derived from an EMBL/GenBank/DDBJ whole genome shotgun (WGS) entry which is preliminary data.</text>
</comment>
<dbReference type="PROSITE" id="PS51683">
    <property type="entry name" value="SAM_OMT_II"/>
    <property type="match status" value="1"/>
</dbReference>